<dbReference type="Proteomes" id="UP000017820">
    <property type="component" value="Unassembled WGS sequence"/>
</dbReference>
<evidence type="ECO:0000256" key="1">
    <source>
        <dbReference type="SAM" id="Phobius"/>
    </source>
</evidence>
<keyword evidence="1" id="KW-0472">Membrane</keyword>
<keyword evidence="1" id="KW-0812">Transmembrane</keyword>
<comment type="caution">
    <text evidence="2">The sequence shown here is derived from an EMBL/GenBank/DDBJ whole genome shotgun (WGS) entry which is preliminary data.</text>
</comment>
<accession>V4HNI0</accession>
<protein>
    <submittedName>
        <fullName evidence="2">Uncharacterized protein</fullName>
    </submittedName>
</protein>
<evidence type="ECO:0000313" key="3">
    <source>
        <dbReference type="Proteomes" id="UP000017820"/>
    </source>
</evidence>
<feature type="transmembrane region" description="Helical" evidence="1">
    <location>
        <begin position="72"/>
        <end position="95"/>
    </location>
</feature>
<reference evidence="2 3" key="1">
    <citation type="submission" date="2013-07" db="EMBL/GenBank/DDBJ databases">
        <title>Draft genome sequence of Pseudoalteromonas luteoviolacea 2ta16.</title>
        <authorList>
            <person name="Allen E.E."/>
            <person name="Azam F."/>
            <person name="Podell S."/>
        </authorList>
    </citation>
    <scope>NUCLEOTIDE SEQUENCE [LARGE SCALE GENOMIC DNA]</scope>
    <source>
        <strain evidence="2 3">2ta16</strain>
    </source>
</reference>
<organism evidence="2 3">
    <name type="scientific">Pseudoalteromonas luteoviolacea (strain 2ta16)</name>
    <dbReference type="NCBI Taxonomy" id="1353533"/>
    <lineage>
        <taxon>Bacteria</taxon>
        <taxon>Pseudomonadati</taxon>
        <taxon>Pseudomonadota</taxon>
        <taxon>Gammaproteobacteria</taxon>
        <taxon>Alteromonadales</taxon>
        <taxon>Pseudoalteromonadaceae</taxon>
        <taxon>Pseudoalteromonas</taxon>
    </lineage>
</organism>
<feature type="transmembrane region" description="Helical" evidence="1">
    <location>
        <begin position="102"/>
        <end position="119"/>
    </location>
</feature>
<evidence type="ECO:0000313" key="2">
    <source>
        <dbReference type="EMBL" id="ESP92355.1"/>
    </source>
</evidence>
<dbReference type="GeneID" id="29918518"/>
<gene>
    <name evidence="2" type="ORF">PL2TA16_04662</name>
</gene>
<name>V4HNI0_PSEL2</name>
<keyword evidence="1" id="KW-1133">Transmembrane helix</keyword>
<feature type="transmembrane region" description="Helical" evidence="1">
    <location>
        <begin position="131"/>
        <end position="153"/>
    </location>
</feature>
<sequence length="170" mass="19538">MRRKSMSGNEGSYVSSDNRNEYDPMRDDAPKVALWKTWGLRIIFAAMVIVLGSKQLNYLLEGASQWSNWRGLGHSMLFTLAILAIGGVFRPLAFLPVMIYEMAWKIVWLAVVALPPFIAGQEIPSIVNAKASLIGICVLIILVPWKYVWWRYFMQPIEPWRRKKPINKNK</sequence>
<proteinExistence type="predicted"/>
<dbReference type="AlphaFoldDB" id="V4HNI0"/>
<dbReference type="RefSeq" id="WP_023400201.1">
    <property type="nucleotide sequence ID" value="NZ_AUSV01000084.1"/>
</dbReference>
<feature type="transmembrane region" description="Helical" evidence="1">
    <location>
        <begin position="33"/>
        <end position="52"/>
    </location>
</feature>
<dbReference type="EMBL" id="AUSV01000084">
    <property type="protein sequence ID" value="ESP92355.1"/>
    <property type="molecule type" value="Genomic_DNA"/>
</dbReference>